<protein>
    <recommendedName>
        <fullName evidence="4">DUF4386 domain-containing protein</fullName>
    </recommendedName>
</protein>
<dbReference type="InterPro" id="IPR025495">
    <property type="entry name" value="DUF4386"/>
</dbReference>
<keyword evidence="3" id="KW-1185">Reference proteome</keyword>
<dbReference type="RefSeq" id="WP_183971663.1">
    <property type="nucleotide sequence ID" value="NZ_JACIBY010000001.1"/>
</dbReference>
<evidence type="ECO:0000256" key="1">
    <source>
        <dbReference type="SAM" id="Phobius"/>
    </source>
</evidence>
<comment type="caution">
    <text evidence="2">The sequence shown here is derived from an EMBL/GenBank/DDBJ whole genome shotgun (WGS) entry which is preliminary data.</text>
</comment>
<feature type="transmembrane region" description="Helical" evidence="1">
    <location>
        <begin position="86"/>
        <end position="109"/>
    </location>
</feature>
<organism evidence="2 3">
    <name type="scientific">Runella defluvii</name>
    <dbReference type="NCBI Taxonomy" id="370973"/>
    <lineage>
        <taxon>Bacteria</taxon>
        <taxon>Pseudomonadati</taxon>
        <taxon>Bacteroidota</taxon>
        <taxon>Cytophagia</taxon>
        <taxon>Cytophagales</taxon>
        <taxon>Spirosomataceae</taxon>
        <taxon>Runella</taxon>
    </lineage>
</organism>
<gene>
    <name evidence="2" type="ORF">FHS57_000892</name>
</gene>
<feature type="transmembrane region" description="Helical" evidence="1">
    <location>
        <begin position="53"/>
        <end position="74"/>
    </location>
</feature>
<feature type="transmembrane region" description="Helical" evidence="1">
    <location>
        <begin position="177"/>
        <end position="201"/>
    </location>
</feature>
<keyword evidence="1" id="KW-1133">Transmembrane helix</keyword>
<evidence type="ECO:0008006" key="4">
    <source>
        <dbReference type="Google" id="ProtNLM"/>
    </source>
</evidence>
<feature type="transmembrane region" description="Helical" evidence="1">
    <location>
        <begin position="207"/>
        <end position="227"/>
    </location>
</feature>
<evidence type="ECO:0000313" key="3">
    <source>
        <dbReference type="Proteomes" id="UP000541352"/>
    </source>
</evidence>
<keyword evidence="1" id="KW-0812">Transmembrane</keyword>
<reference evidence="2 3" key="1">
    <citation type="submission" date="2020-08" db="EMBL/GenBank/DDBJ databases">
        <title>Genomic Encyclopedia of Type Strains, Phase IV (KMG-IV): sequencing the most valuable type-strain genomes for metagenomic binning, comparative biology and taxonomic classification.</title>
        <authorList>
            <person name="Goeker M."/>
        </authorList>
    </citation>
    <scope>NUCLEOTIDE SEQUENCE [LARGE SCALE GENOMIC DNA]</scope>
    <source>
        <strain evidence="2 3">DSM 17976</strain>
    </source>
</reference>
<dbReference type="Pfam" id="PF14329">
    <property type="entry name" value="DUF4386"/>
    <property type="match status" value="1"/>
</dbReference>
<feature type="transmembrane region" description="Helical" evidence="1">
    <location>
        <begin position="148"/>
        <end position="165"/>
    </location>
</feature>
<sequence length="233" mass="25901">MKNNSKTIGILLIIAAVALLIPYTMLTMSFDYPDILRKDTASVLQRFYEGGHSLIWTWFAFAVTGLPLIPAYSMMGQKLENKIPSVRTATTIGIIGLVVQMIGLLRWTFVVPVLSDTFVNATDEATKAAAIVSFKTIHQFGGVILGEHLGQLFTITWTLMMTYAFSKLKLMPKWVNVLGIVSSVIYFLAQAELFATVINGFPVWDLAGFLGSTLWLIWLIIIGSMFIKKNDLI</sequence>
<proteinExistence type="predicted"/>
<evidence type="ECO:0000313" key="2">
    <source>
        <dbReference type="EMBL" id="MBB3836910.1"/>
    </source>
</evidence>
<keyword evidence="1" id="KW-0472">Membrane</keyword>
<dbReference type="EMBL" id="JACIBY010000001">
    <property type="protein sequence ID" value="MBB3836910.1"/>
    <property type="molecule type" value="Genomic_DNA"/>
</dbReference>
<dbReference type="AlphaFoldDB" id="A0A7W6ENT8"/>
<accession>A0A7W6ENT8</accession>
<dbReference type="Proteomes" id="UP000541352">
    <property type="component" value="Unassembled WGS sequence"/>
</dbReference>
<name>A0A7W6ENT8_9BACT</name>